<gene>
    <name evidence="2" type="ORF">PHYBLDRAFT_188917</name>
</gene>
<sequence>MSGLTSILRESGHVSVATKRESTPVNIYYEMYGYGEEKVLLVMGLATPCQAWDNQIKFLTQTGKFTVLIIDNRGMGHSDAPVGLYTTKQMAADASDILDHFGWTSNVHINGVSMGGMISLELVHSQPERFASLTLTSTTATLNIPTLKAVTTISNLLLLSNEPKSRISVIVELLYPKEWLASKPSDPTLGFNTNRELASHRLVEHAKLSKLQTLQGHIGQLSACMRHYVSDKRLLFIRNNGPPVLIMTGTWDNLVRPRYSHLMHNVLGGHLEVFNGSGHALPEEQVDKYNKLFFDHMSAATQNKTVASNL</sequence>
<dbReference type="InterPro" id="IPR050471">
    <property type="entry name" value="AB_hydrolase"/>
</dbReference>
<evidence type="ECO:0000259" key="1">
    <source>
        <dbReference type="Pfam" id="PF00561"/>
    </source>
</evidence>
<proteinExistence type="predicted"/>
<dbReference type="EMBL" id="KV440997">
    <property type="protein sequence ID" value="OAD67959.1"/>
    <property type="molecule type" value="Genomic_DNA"/>
</dbReference>
<evidence type="ECO:0000313" key="2">
    <source>
        <dbReference type="EMBL" id="OAD67959.1"/>
    </source>
</evidence>
<dbReference type="PANTHER" id="PTHR43433:SF5">
    <property type="entry name" value="AB HYDROLASE-1 DOMAIN-CONTAINING PROTEIN"/>
    <property type="match status" value="1"/>
</dbReference>
<dbReference type="InterPro" id="IPR000073">
    <property type="entry name" value="AB_hydrolase_1"/>
</dbReference>
<name>A0A167KF84_PHYB8</name>
<keyword evidence="3" id="KW-1185">Reference proteome</keyword>
<organism evidence="2 3">
    <name type="scientific">Phycomyces blakesleeanus (strain ATCC 8743b / DSM 1359 / FGSC 10004 / NBRC 33097 / NRRL 1555)</name>
    <dbReference type="NCBI Taxonomy" id="763407"/>
    <lineage>
        <taxon>Eukaryota</taxon>
        <taxon>Fungi</taxon>
        <taxon>Fungi incertae sedis</taxon>
        <taxon>Mucoromycota</taxon>
        <taxon>Mucoromycotina</taxon>
        <taxon>Mucoromycetes</taxon>
        <taxon>Mucorales</taxon>
        <taxon>Phycomycetaceae</taxon>
        <taxon>Phycomyces</taxon>
    </lineage>
</organism>
<dbReference type="GeneID" id="29000489"/>
<dbReference type="Pfam" id="PF00561">
    <property type="entry name" value="Abhydrolase_1"/>
    <property type="match status" value="1"/>
</dbReference>
<dbReference type="SUPFAM" id="SSF53474">
    <property type="entry name" value="alpha/beta-Hydrolases"/>
    <property type="match status" value="1"/>
</dbReference>
<dbReference type="VEuPathDB" id="FungiDB:PHYBLDRAFT_188917"/>
<protein>
    <recommendedName>
        <fullName evidence="1">AB hydrolase-1 domain-containing protein</fullName>
    </recommendedName>
</protein>
<dbReference type="STRING" id="763407.A0A167KF84"/>
<evidence type="ECO:0000313" key="3">
    <source>
        <dbReference type="Proteomes" id="UP000077315"/>
    </source>
</evidence>
<dbReference type="RefSeq" id="XP_018285999.1">
    <property type="nucleotide sequence ID" value="XM_018439583.1"/>
</dbReference>
<feature type="domain" description="AB hydrolase-1" evidence="1">
    <location>
        <begin position="39"/>
        <end position="140"/>
    </location>
</feature>
<dbReference type="PANTHER" id="PTHR43433">
    <property type="entry name" value="HYDROLASE, ALPHA/BETA FOLD FAMILY PROTEIN"/>
    <property type="match status" value="1"/>
</dbReference>
<dbReference type="OrthoDB" id="19657at2759"/>
<dbReference type="InParanoid" id="A0A167KF84"/>
<accession>A0A167KF84</accession>
<dbReference type="AlphaFoldDB" id="A0A167KF84"/>
<dbReference type="InterPro" id="IPR029058">
    <property type="entry name" value="AB_hydrolase_fold"/>
</dbReference>
<reference evidence="3" key="1">
    <citation type="submission" date="2015-06" db="EMBL/GenBank/DDBJ databases">
        <title>Expansion of signal transduction pathways in fungi by whole-genome duplication.</title>
        <authorList>
            <consortium name="DOE Joint Genome Institute"/>
            <person name="Corrochano L.M."/>
            <person name="Kuo A."/>
            <person name="Marcet-Houben M."/>
            <person name="Polaino S."/>
            <person name="Salamov A."/>
            <person name="Villalobos J.M."/>
            <person name="Alvarez M.I."/>
            <person name="Avalos J."/>
            <person name="Benito E.P."/>
            <person name="Benoit I."/>
            <person name="Burger G."/>
            <person name="Camino L.P."/>
            <person name="Canovas D."/>
            <person name="Cerda-Olmedo E."/>
            <person name="Cheng J.-F."/>
            <person name="Dominguez A."/>
            <person name="Elias M."/>
            <person name="Eslava A.P."/>
            <person name="Glaser F."/>
            <person name="Grimwood J."/>
            <person name="Gutierrez G."/>
            <person name="Heitman J."/>
            <person name="Henrissat B."/>
            <person name="Iturriaga E.A."/>
            <person name="Lang B.F."/>
            <person name="Lavin J.L."/>
            <person name="Lee S."/>
            <person name="Li W."/>
            <person name="Lindquist E."/>
            <person name="Lopez-Garcia S."/>
            <person name="Luque E.M."/>
            <person name="Marcos A.T."/>
            <person name="Martin J."/>
            <person name="McCluskey K."/>
            <person name="Medina H.R."/>
            <person name="Miralles-Duran A."/>
            <person name="Miyazaki A."/>
            <person name="Munoz-Torres E."/>
            <person name="Oguiza J.A."/>
            <person name="Ohm R."/>
            <person name="Olmedo M."/>
            <person name="Orejas M."/>
            <person name="Ortiz-Castellanos L."/>
            <person name="Pisabarro A.G."/>
            <person name="Rodriguez-Romero J."/>
            <person name="Ruiz-Herrera J."/>
            <person name="Ruiz-Vazquez R."/>
            <person name="Sanz C."/>
            <person name="Schackwitz W."/>
            <person name="Schmutz J."/>
            <person name="Shahriari M."/>
            <person name="Shelest E."/>
            <person name="Silva-Franco F."/>
            <person name="Soanes D."/>
            <person name="Syed K."/>
            <person name="Tagua V.G."/>
            <person name="Talbot N.J."/>
            <person name="Thon M."/>
            <person name="De vries R.P."/>
            <person name="Wiebenga A."/>
            <person name="Yadav J.S."/>
            <person name="Braun E.L."/>
            <person name="Baker S."/>
            <person name="Garre V."/>
            <person name="Horwitz B."/>
            <person name="Torres-Martinez S."/>
            <person name="Idnurm A."/>
            <person name="Herrera-Estrella A."/>
            <person name="Gabaldon T."/>
            <person name="Grigoriev I.V."/>
        </authorList>
    </citation>
    <scope>NUCLEOTIDE SEQUENCE [LARGE SCALE GENOMIC DNA]</scope>
    <source>
        <strain evidence="3">NRRL 1555(-)</strain>
    </source>
</reference>
<dbReference type="Proteomes" id="UP000077315">
    <property type="component" value="Unassembled WGS sequence"/>
</dbReference>
<dbReference type="Gene3D" id="3.40.50.1820">
    <property type="entry name" value="alpha/beta hydrolase"/>
    <property type="match status" value="1"/>
</dbReference>